<keyword evidence="3" id="KW-1185">Reference proteome</keyword>
<keyword evidence="1" id="KW-0472">Membrane</keyword>
<organism evidence="2 3">
    <name type="scientific">Undibacterium baiyunense</name>
    <dbReference type="NCBI Taxonomy" id="2828731"/>
    <lineage>
        <taxon>Bacteria</taxon>
        <taxon>Pseudomonadati</taxon>
        <taxon>Pseudomonadota</taxon>
        <taxon>Betaproteobacteria</taxon>
        <taxon>Burkholderiales</taxon>
        <taxon>Oxalobacteraceae</taxon>
        <taxon>Undibacterium</taxon>
    </lineage>
</organism>
<protein>
    <submittedName>
        <fullName evidence="2">Uncharacterized protein</fullName>
    </submittedName>
</protein>
<reference evidence="2 3" key="1">
    <citation type="submission" date="2021-04" db="EMBL/GenBank/DDBJ databases">
        <title>novel species isolated from subtropical streams in China.</title>
        <authorList>
            <person name="Lu H."/>
        </authorList>
    </citation>
    <scope>NUCLEOTIDE SEQUENCE [LARGE SCALE GENOMIC DNA]</scope>
    <source>
        <strain evidence="2 3">BYS107W</strain>
    </source>
</reference>
<keyword evidence="1" id="KW-1133">Transmembrane helix</keyword>
<dbReference type="PROSITE" id="PS51257">
    <property type="entry name" value="PROKAR_LIPOPROTEIN"/>
    <property type="match status" value="1"/>
</dbReference>
<gene>
    <name evidence="2" type="ORF">KDM92_14750</name>
</gene>
<proteinExistence type="predicted"/>
<keyword evidence="1" id="KW-0812">Transmembrane</keyword>
<dbReference type="EMBL" id="JAGSPM010000009">
    <property type="protein sequence ID" value="MBR7747842.1"/>
    <property type="molecule type" value="Genomic_DNA"/>
</dbReference>
<evidence type="ECO:0000313" key="3">
    <source>
        <dbReference type="Proteomes" id="UP000680158"/>
    </source>
</evidence>
<feature type="transmembrane region" description="Helical" evidence="1">
    <location>
        <begin position="15"/>
        <end position="37"/>
    </location>
</feature>
<dbReference type="Proteomes" id="UP000680158">
    <property type="component" value="Unassembled WGS sequence"/>
</dbReference>
<name>A0A941DJ46_9BURK</name>
<dbReference type="AlphaFoldDB" id="A0A941DJ46"/>
<accession>A0A941DJ46</accession>
<evidence type="ECO:0000256" key="1">
    <source>
        <dbReference type="SAM" id="Phobius"/>
    </source>
</evidence>
<dbReference type="RefSeq" id="WP_212685214.1">
    <property type="nucleotide sequence ID" value="NZ_JAGSPM010000009.1"/>
</dbReference>
<comment type="caution">
    <text evidence="2">The sequence shown here is derived from an EMBL/GenBank/DDBJ whole genome shotgun (WGS) entry which is preliminary data.</text>
</comment>
<evidence type="ECO:0000313" key="2">
    <source>
        <dbReference type="EMBL" id="MBR7747842.1"/>
    </source>
</evidence>
<sequence length="51" mass="5417">MTDVLARMSPIFQQAISTCGCYVFVVIGISVFAISAFSNTDNDAASNNRGL</sequence>